<feature type="compositionally biased region" description="Polar residues" evidence="1">
    <location>
        <begin position="323"/>
        <end position="339"/>
    </location>
</feature>
<dbReference type="InterPro" id="IPR029071">
    <property type="entry name" value="Ubiquitin-like_domsf"/>
</dbReference>
<dbReference type="Proteomes" id="UP000054937">
    <property type="component" value="Unassembled WGS sequence"/>
</dbReference>
<feature type="compositionally biased region" description="Basic residues" evidence="1">
    <location>
        <begin position="240"/>
        <end position="249"/>
    </location>
</feature>
<dbReference type="SUPFAM" id="SSF54236">
    <property type="entry name" value="Ubiquitin-like"/>
    <property type="match status" value="2"/>
</dbReference>
<dbReference type="SMART" id="SM00213">
    <property type="entry name" value="UBQ"/>
    <property type="match status" value="1"/>
</dbReference>
<evidence type="ECO:0000259" key="2">
    <source>
        <dbReference type="PROSITE" id="PS50053"/>
    </source>
</evidence>
<evidence type="ECO:0000256" key="1">
    <source>
        <dbReference type="SAM" id="MobiDB-lite"/>
    </source>
</evidence>
<dbReference type="CDD" id="cd17039">
    <property type="entry name" value="Ubl_ubiquitin_like"/>
    <property type="match status" value="1"/>
</dbReference>
<evidence type="ECO:0000313" key="3">
    <source>
        <dbReference type="EMBL" id="KRX02886.1"/>
    </source>
</evidence>
<dbReference type="OrthoDB" id="5948924at2759"/>
<dbReference type="InParanoid" id="A0A0V0QKY9"/>
<dbReference type="AlphaFoldDB" id="A0A0V0QKY9"/>
<dbReference type="PROSITE" id="PS50053">
    <property type="entry name" value="UBIQUITIN_2"/>
    <property type="match status" value="1"/>
</dbReference>
<comment type="caution">
    <text evidence="3">The sequence shown here is derived from an EMBL/GenBank/DDBJ whole genome shotgun (WGS) entry which is preliminary data.</text>
</comment>
<dbReference type="Pfam" id="PF00240">
    <property type="entry name" value="ubiquitin"/>
    <property type="match status" value="1"/>
</dbReference>
<feature type="compositionally biased region" description="Polar residues" evidence="1">
    <location>
        <begin position="187"/>
        <end position="211"/>
    </location>
</feature>
<feature type="region of interest" description="Disordered" evidence="1">
    <location>
        <begin position="307"/>
        <end position="339"/>
    </location>
</feature>
<dbReference type="EMBL" id="LDAU01000151">
    <property type="protein sequence ID" value="KRX02886.1"/>
    <property type="molecule type" value="Genomic_DNA"/>
</dbReference>
<feature type="compositionally biased region" description="Low complexity" evidence="1">
    <location>
        <begin position="228"/>
        <end position="239"/>
    </location>
</feature>
<evidence type="ECO:0000313" key="4">
    <source>
        <dbReference type="Proteomes" id="UP000054937"/>
    </source>
</evidence>
<feature type="domain" description="Ubiquitin-like" evidence="2">
    <location>
        <begin position="414"/>
        <end position="486"/>
    </location>
</feature>
<feature type="compositionally biased region" description="Low complexity" evidence="1">
    <location>
        <begin position="307"/>
        <end position="319"/>
    </location>
</feature>
<dbReference type="Gene3D" id="3.10.20.90">
    <property type="entry name" value="Phosphatidylinositol 3-kinase Catalytic Subunit, Chain A, domain 1"/>
    <property type="match status" value="1"/>
</dbReference>
<keyword evidence="4" id="KW-1185">Reference proteome</keyword>
<accession>A0A0V0QKY9</accession>
<protein>
    <recommendedName>
        <fullName evidence="2">Ubiquitin-like domain-containing protein</fullName>
    </recommendedName>
</protein>
<sequence>MGCGSSSNQKQKLEQIRQPIKNIRKVKIQLESGKEFYLQVSEDNSIISIKLQLELIIGTSWENFLLFQKENDKEIELQDGTLIRTLKNKSDFFLKIHNTPKGQNSENTDKKFYQLQIKNNKNSKSINLNQQAKIIGSPIEKHKIPIKKNSNKQMNLNKRDSEINLGNVQYNFIQAQKISSDSSCQNQIINNKSDDQTNPNTQDQEQFPLSDQNKDSACFLSPMRDKSQVQSQNQFQNKNKSQKKEKQKQKNINITNEMGEEDYHEDELNISQQMLKIQSHNSLSHLENSHSFKSANSNEINYRTNTQNNTQEKNNSSQKALENKQTSQQKNQQEFSEFSSPEIQYKKKNQQKNGPELVKLSTTNIVQKIQISQSLDPNQKEINITRNNSYITQNDLNNNNIQSLYQSYSQSNIQGIFINFYQGKLIFIEIQNINELTLQELKNYIEQSEQIPEEDQKYIFKGEGLPLDQNLTLQDMGIQYGDTLYIDQTYIQQQKYNNKIAIQQFEVTDLYKENIPMVQ</sequence>
<reference evidence="3 4" key="1">
    <citation type="journal article" date="2015" name="Sci. Rep.">
        <title>Genome of the facultative scuticociliatosis pathogen Pseudocohnilembus persalinus provides insight into its virulence through horizontal gene transfer.</title>
        <authorList>
            <person name="Xiong J."/>
            <person name="Wang G."/>
            <person name="Cheng J."/>
            <person name="Tian M."/>
            <person name="Pan X."/>
            <person name="Warren A."/>
            <person name="Jiang C."/>
            <person name="Yuan D."/>
            <person name="Miao W."/>
        </authorList>
    </citation>
    <scope>NUCLEOTIDE SEQUENCE [LARGE SCALE GENOMIC DNA]</scope>
    <source>
        <strain evidence="3">36N120E</strain>
    </source>
</reference>
<gene>
    <name evidence="3" type="ORF">PPERSA_04089</name>
</gene>
<feature type="region of interest" description="Disordered" evidence="1">
    <location>
        <begin position="187"/>
        <end position="249"/>
    </location>
</feature>
<proteinExistence type="predicted"/>
<organism evidence="3 4">
    <name type="scientific">Pseudocohnilembus persalinus</name>
    <name type="common">Ciliate</name>
    <dbReference type="NCBI Taxonomy" id="266149"/>
    <lineage>
        <taxon>Eukaryota</taxon>
        <taxon>Sar</taxon>
        <taxon>Alveolata</taxon>
        <taxon>Ciliophora</taxon>
        <taxon>Intramacronucleata</taxon>
        <taxon>Oligohymenophorea</taxon>
        <taxon>Scuticociliatia</taxon>
        <taxon>Philasterida</taxon>
        <taxon>Pseudocohnilembidae</taxon>
        <taxon>Pseudocohnilembus</taxon>
    </lineage>
</organism>
<dbReference type="InterPro" id="IPR000626">
    <property type="entry name" value="Ubiquitin-like_dom"/>
</dbReference>
<name>A0A0V0QKY9_PSEPJ</name>